<dbReference type="Pfam" id="PF05768">
    <property type="entry name" value="Glrx-like"/>
    <property type="match status" value="1"/>
</dbReference>
<dbReference type="AlphaFoldDB" id="A0AB39HQ21"/>
<sequence length="81" mass="9623">MRQVIFYQKNNCTLCDEASALLEVFQMEYEFSVEKRDIDTNDEWLLAYLIQIPVVEIAGEQLNCEQIDYTSLDCFFRKHFG</sequence>
<dbReference type="InterPro" id="IPR036249">
    <property type="entry name" value="Thioredoxin-like_sf"/>
</dbReference>
<evidence type="ECO:0000313" key="1">
    <source>
        <dbReference type="EMBL" id="XDK31903.1"/>
    </source>
</evidence>
<protein>
    <submittedName>
        <fullName evidence="1">Glutaredoxin family protein</fullName>
    </submittedName>
</protein>
<proteinExistence type="predicted"/>
<dbReference type="RefSeq" id="WP_368652627.1">
    <property type="nucleotide sequence ID" value="NZ_CP162599.1"/>
</dbReference>
<organism evidence="1">
    <name type="scientific">Ornithinibacillus sp. 4-3</name>
    <dbReference type="NCBI Taxonomy" id="3231488"/>
    <lineage>
        <taxon>Bacteria</taxon>
        <taxon>Bacillati</taxon>
        <taxon>Bacillota</taxon>
        <taxon>Bacilli</taxon>
        <taxon>Bacillales</taxon>
        <taxon>Bacillaceae</taxon>
        <taxon>Ornithinibacillus</taxon>
    </lineage>
</organism>
<dbReference type="InterPro" id="IPR008554">
    <property type="entry name" value="Glutaredoxin-like"/>
</dbReference>
<dbReference type="SUPFAM" id="SSF52833">
    <property type="entry name" value="Thioredoxin-like"/>
    <property type="match status" value="1"/>
</dbReference>
<reference evidence="1" key="1">
    <citation type="submission" date="2024-07" db="EMBL/GenBank/DDBJ databases">
        <title>Halotolerant mesophilic bacterium Ornithinibacillus sp. 4-3, sp. nov., isolated from soil.</title>
        <authorList>
            <person name="Sidarenka A.V."/>
            <person name="Guliayeva D.E."/>
            <person name="Leanovich S.I."/>
            <person name="Hileuskaya K.S."/>
            <person name="Akhremchuk A.E."/>
            <person name="Sikolenko M.A."/>
            <person name="Valentovich L.N."/>
        </authorList>
    </citation>
    <scope>NUCLEOTIDE SEQUENCE</scope>
    <source>
        <strain evidence="1">4-3</strain>
    </source>
</reference>
<gene>
    <name evidence="1" type="ORF">AB4Y30_12815</name>
</gene>
<dbReference type="PANTHER" id="PTHR33558:SF1">
    <property type="entry name" value="GLUTAREDOXIN-LIKE PROTEIN C5ORF63 HOMOLOG"/>
    <property type="match status" value="1"/>
</dbReference>
<name>A0AB39HQ21_9BACI</name>
<accession>A0AB39HQ21</accession>
<dbReference type="Gene3D" id="3.40.30.10">
    <property type="entry name" value="Glutaredoxin"/>
    <property type="match status" value="1"/>
</dbReference>
<dbReference type="EMBL" id="CP162599">
    <property type="protein sequence ID" value="XDK31903.1"/>
    <property type="molecule type" value="Genomic_DNA"/>
</dbReference>
<dbReference type="PANTHER" id="PTHR33558">
    <property type="entry name" value="GLUTAREDOXIN-LIKE PROTEIN C5ORF63 HOMOLOG"/>
    <property type="match status" value="1"/>
</dbReference>
<dbReference type="InterPro" id="IPR052565">
    <property type="entry name" value="Glutaredoxin-like_YDR286C"/>
</dbReference>